<evidence type="ECO:0000313" key="3">
    <source>
        <dbReference type="Proteomes" id="UP000249495"/>
    </source>
</evidence>
<dbReference type="PANTHER" id="PTHR42831">
    <property type="entry name" value="FE-S PROTEIN MATURATION AUXILIARY FACTOR YITW"/>
    <property type="match status" value="1"/>
</dbReference>
<dbReference type="RefSeq" id="WP_018030786.1">
    <property type="nucleotide sequence ID" value="NZ_JBGXSR010000093.1"/>
</dbReference>
<feature type="domain" description="MIP18 family-like" evidence="1">
    <location>
        <begin position="16"/>
        <end position="89"/>
    </location>
</feature>
<dbReference type="InterPro" id="IPR002744">
    <property type="entry name" value="MIP18-like"/>
</dbReference>
<dbReference type="SUPFAM" id="SSF117916">
    <property type="entry name" value="Fe-S cluster assembly (FSCA) domain-like"/>
    <property type="match status" value="1"/>
</dbReference>
<keyword evidence="3" id="KW-1185">Reference proteome</keyword>
<dbReference type="EMBL" id="LS483343">
    <property type="protein sequence ID" value="SQF39270.1"/>
    <property type="molecule type" value="Genomic_DNA"/>
</dbReference>
<dbReference type="InterPro" id="IPR034904">
    <property type="entry name" value="FSCA_dom_sf"/>
</dbReference>
<dbReference type="PANTHER" id="PTHR42831:SF1">
    <property type="entry name" value="FE-S PROTEIN MATURATION AUXILIARY FACTOR YITW"/>
    <property type="match status" value="1"/>
</dbReference>
<evidence type="ECO:0000259" key="1">
    <source>
        <dbReference type="Pfam" id="PF01883"/>
    </source>
</evidence>
<name>A0A2X3VCX1_9STRE</name>
<dbReference type="STRING" id="1123303.GCA_000372425_01466"/>
<dbReference type="AlphaFoldDB" id="A0A2X3VCX1"/>
<dbReference type="Gene3D" id="3.30.300.130">
    <property type="entry name" value="Fe-S cluster assembly (FSCA)"/>
    <property type="match status" value="1"/>
</dbReference>
<accession>A0A2X3VCX1</accession>
<dbReference type="InterPro" id="IPR052339">
    <property type="entry name" value="Fe-S_Maturation_MIP18"/>
</dbReference>
<proteinExistence type="predicted"/>
<evidence type="ECO:0000313" key="2">
    <source>
        <dbReference type="EMBL" id="SQF39270.1"/>
    </source>
</evidence>
<organism evidence="2 3">
    <name type="scientific">Streptococcus ferus</name>
    <dbReference type="NCBI Taxonomy" id="1345"/>
    <lineage>
        <taxon>Bacteria</taxon>
        <taxon>Bacillati</taxon>
        <taxon>Bacillota</taxon>
        <taxon>Bacilli</taxon>
        <taxon>Lactobacillales</taxon>
        <taxon>Streptococcaceae</taxon>
        <taxon>Streptococcus</taxon>
    </lineage>
</organism>
<sequence length="113" mass="13150">MREDIKINSRVQDFSQEIIEKLEHVIDPELELDIYNLGLIYEISIDDHGLCQVVITFTETHCDCSDTIPPQIIEQLKTIEGIKEVEVKVVWEPVWNPTRLSRYGRIFLGINPN</sequence>
<dbReference type="Pfam" id="PF01883">
    <property type="entry name" value="FeS_assembly_P"/>
    <property type="match status" value="1"/>
</dbReference>
<dbReference type="KEGG" id="sfer:NCTC12278_00254"/>
<dbReference type="Proteomes" id="UP000249495">
    <property type="component" value="Chromosome 1"/>
</dbReference>
<dbReference type="OrthoDB" id="9805360at2"/>
<reference evidence="2 3" key="1">
    <citation type="submission" date="2018-06" db="EMBL/GenBank/DDBJ databases">
        <authorList>
            <consortium name="Pathogen Informatics"/>
            <person name="Doyle S."/>
        </authorList>
    </citation>
    <scope>NUCLEOTIDE SEQUENCE [LARGE SCALE GENOMIC DNA]</scope>
    <source>
        <strain evidence="2 3">NCTC12278</strain>
    </source>
</reference>
<protein>
    <submittedName>
        <fullName evidence="2">Domain of uncharacterized function protein</fullName>
    </submittedName>
</protein>
<gene>
    <name evidence="2" type="ORF">NCTC12278_00254</name>
</gene>